<keyword evidence="5" id="KW-0732">Signal</keyword>
<dbReference type="PANTHER" id="PTHR40980">
    <property type="entry name" value="PLUG DOMAIN-CONTAINING PROTEIN"/>
    <property type="match status" value="1"/>
</dbReference>
<dbReference type="InterPro" id="IPR012910">
    <property type="entry name" value="Plug_dom"/>
</dbReference>
<evidence type="ECO:0000256" key="5">
    <source>
        <dbReference type="SAM" id="SignalP"/>
    </source>
</evidence>
<proteinExistence type="inferred from homology"/>
<accession>A0ABU4S0X4</accession>
<keyword evidence="2 4" id="KW-0472">Membrane</keyword>
<evidence type="ECO:0000313" key="9">
    <source>
        <dbReference type="Proteomes" id="UP001273505"/>
    </source>
</evidence>
<dbReference type="Proteomes" id="UP001273505">
    <property type="component" value="Unassembled WGS sequence"/>
</dbReference>
<feature type="domain" description="TonB-dependent receptor-like beta-barrel" evidence="6">
    <location>
        <begin position="467"/>
        <end position="978"/>
    </location>
</feature>
<evidence type="ECO:0000256" key="2">
    <source>
        <dbReference type="ARBA" id="ARBA00023136"/>
    </source>
</evidence>
<feature type="chain" id="PRO_5047455472" evidence="5">
    <location>
        <begin position="30"/>
        <end position="1011"/>
    </location>
</feature>
<dbReference type="InterPro" id="IPR037066">
    <property type="entry name" value="Plug_dom_sf"/>
</dbReference>
<comment type="subcellular location">
    <subcellularLocation>
        <location evidence="1 4">Cell outer membrane</location>
    </subcellularLocation>
</comment>
<dbReference type="PANTHER" id="PTHR40980:SF3">
    <property type="entry name" value="TONB-DEPENDENT RECEPTOR-LIKE BETA-BARREL DOMAIN-CONTAINING PROTEIN"/>
    <property type="match status" value="1"/>
</dbReference>
<dbReference type="Pfam" id="PF00593">
    <property type="entry name" value="TonB_dep_Rec_b-barrel"/>
    <property type="match status" value="1"/>
</dbReference>
<dbReference type="Gene3D" id="2.170.130.10">
    <property type="entry name" value="TonB-dependent receptor, plug domain"/>
    <property type="match status" value="1"/>
</dbReference>
<dbReference type="Gene3D" id="2.40.170.20">
    <property type="entry name" value="TonB-dependent receptor, beta-barrel domain"/>
    <property type="match status" value="1"/>
</dbReference>
<reference evidence="8 9" key="1">
    <citation type="submission" date="2023-11" db="EMBL/GenBank/DDBJ databases">
        <title>Gilvimarinus fulvus sp. nov., isolated from the surface of Kelp.</title>
        <authorList>
            <person name="Sun Y.Y."/>
            <person name="Gong Y."/>
            <person name="Du Z.J."/>
        </authorList>
    </citation>
    <scope>NUCLEOTIDE SEQUENCE [LARGE SCALE GENOMIC DNA]</scope>
    <source>
        <strain evidence="8 9">SDUM040013</strain>
    </source>
</reference>
<gene>
    <name evidence="8" type="ORF">SCD92_15735</name>
</gene>
<protein>
    <submittedName>
        <fullName evidence="8">TonB-dependent receptor</fullName>
    </submittedName>
</protein>
<dbReference type="InterPro" id="IPR000531">
    <property type="entry name" value="Beta-barrel_TonB"/>
</dbReference>
<dbReference type="SUPFAM" id="SSF56935">
    <property type="entry name" value="Porins"/>
    <property type="match status" value="1"/>
</dbReference>
<organism evidence="8 9">
    <name type="scientific">Gilvimarinus gilvus</name>
    <dbReference type="NCBI Taxonomy" id="3058038"/>
    <lineage>
        <taxon>Bacteria</taxon>
        <taxon>Pseudomonadati</taxon>
        <taxon>Pseudomonadota</taxon>
        <taxon>Gammaproteobacteria</taxon>
        <taxon>Cellvibrionales</taxon>
        <taxon>Cellvibrionaceae</taxon>
        <taxon>Gilvimarinus</taxon>
    </lineage>
</organism>
<comment type="caution">
    <text evidence="8">The sequence shown here is derived from an EMBL/GenBank/DDBJ whole genome shotgun (WGS) entry which is preliminary data.</text>
</comment>
<evidence type="ECO:0000313" key="8">
    <source>
        <dbReference type="EMBL" id="MDX6850825.1"/>
    </source>
</evidence>
<feature type="signal peptide" evidence="5">
    <location>
        <begin position="1"/>
        <end position="29"/>
    </location>
</feature>
<dbReference type="NCBIfam" id="TIGR01782">
    <property type="entry name" value="TonB-Xanth-Caul"/>
    <property type="match status" value="1"/>
</dbReference>
<feature type="domain" description="TonB-dependent receptor plug" evidence="7">
    <location>
        <begin position="56"/>
        <end position="159"/>
    </location>
</feature>
<comment type="similarity">
    <text evidence="4">Belongs to the TonB-dependent receptor family.</text>
</comment>
<evidence type="ECO:0000259" key="6">
    <source>
        <dbReference type="Pfam" id="PF00593"/>
    </source>
</evidence>
<keyword evidence="4" id="KW-0798">TonB box</keyword>
<dbReference type="InterPro" id="IPR036942">
    <property type="entry name" value="Beta-barrel_TonB_sf"/>
</dbReference>
<evidence type="ECO:0000256" key="1">
    <source>
        <dbReference type="ARBA" id="ARBA00004442"/>
    </source>
</evidence>
<dbReference type="RefSeq" id="WP_302720914.1">
    <property type="nucleotide sequence ID" value="NZ_JAULRU010000220.1"/>
</dbReference>
<keyword evidence="8" id="KW-0675">Receptor</keyword>
<dbReference type="Pfam" id="PF07715">
    <property type="entry name" value="Plug"/>
    <property type="match status" value="1"/>
</dbReference>
<evidence type="ECO:0000259" key="7">
    <source>
        <dbReference type="Pfam" id="PF07715"/>
    </source>
</evidence>
<keyword evidence="3" id="KW-0998">Cell outer membrane</keyword>
<keyword evidence="9" id="KW-1185">Reference proteome</keyword>
<name>A0ABU4S0X4_9GAMM</name>
<dbReference type="EMBL" id="JAXAFO010000032">
    <property type="protein sequence ID" value="MDX6850825.1"/>
    <property type="molecule type" value="Genomic_DNA"/>
</dbReference>
<evidence type="ECO:0000256" key="4">
    <source>
        <dbReference type="RuleBase" id="RU003357"/>
    </source>
</evidence>
<dbReference type="InterPro" id="IPR010104">
    <property type="entry name" value="TonB_rcpt_bac"/>
</dbReference>
<evidence type="ECO:0000256" key="3">
    <source>
        <dbReference type="ARBA" id="ARBA00023237"/>
    </source>
</evidence>
<sequence length="1011" mass="109324">MKNTAFNKRLLARTIASIALAGGSTGVLAQGTESGMLEEVVVTGVRAAQESAVNIKRDADSVVDAIAAEDIGKLPDITITDSLQRISGIQIRRSAGEGTSLNVRGMPQVLTTLNGESYLGANSLTTVQPNYSDIPSQLFSGAEVAKAQTADMNAGGITGIVNLKTYRPFDFDDGFTISGAATLAQGVDTQESDPSANLVVNWKSDRVGVMASISQQQSTLANYYAGMAGDGGWSGFASEHWAYSWAANGNPTFNDRVVDGNVDINGDGQLDDTYWSYQGHTAYNRITERDRTGANLAIQVDLGSGFELIAEALMTDQEDNDLQMGLSHSDKWQNWGWFDPTLYTEKDAIADGNTLHTVQEYTGLGRRVKSYSAVQAQTAESQNYNVELNYDNGDAFTGSLLLVHGEAEQERLNSYMDIDLAKGNQWGVECQYYPAGTRGEQGDCADGQLQTNPGGYLGIPQMTVNYTGDNPSWSGFDNNANIGPNGEVMGNARSIGDYLSDVNSYALGALTSENNFTRDGELDVARFDGEWRFDDLFITSIEFGVRASDREVDNYEFDLLSPIGEAQCAVKWKATDVTLNGGGIEDACTQGDGENFYTAGIPTPIAELDAIQVSDFGGVSGIPAVWTVNPASMENVEAYHSDLYPGTFRSINPGRSFNVQLEEISYYAKANFATGIMSGNFGLKAIDADLTVRQNQVGAAQPYGAASLDAGDVTTERSLDFLLPSLNLRFDLTDNLVLRSSYNRTMAPLDLAQWGAGLAPNYTIDSDPDSETYNKFIVIGGNADGNPALDPWQATNYDLSLEYYLGGASALSVGWFYVDVESFIESGSVDMALPDQDGVVRRTVPVSTSVQGDGGVLKGVELAAKLAFADVTDIDLLSGFGIDANYTYSPSSSGNIGLNGDDLPFQDNSEDVFNLVGWYEAGPFQARLAYNFRSERVVGFNQTWGSGTLWQESTSYIDASASYDINDNISVFMNASNITGEKETYYLEWKDQFAWQNEYEARYSVGVRATF</sequence>